<gene>
    <name evidence="1" type="ORF">METZ01_LOCUS441296</name>
</gene>
<proteinExistence type="predicted"/>
<dbReference type="EMBL" id="UINC01179651">
    <property type="protein sequence ID" value="SVD88442.1"/>
    <property type="molecule type" value="Genomic_DNA"/>
</dbReference>
<sequence length="79" mass="8828">MKKKWLVLSCLAIVLLVSTVLPYQFWLTKLAILLIVETDSLQPADAIIILAGDAERFHHGVSLYESEYAPHIIFTSDSA</sequence>
<reference evidence="1" key="1">
    <citation type="submission" date="2018-05" db="EMBL/GenBank/DDBJ databases">
        <authorList>
            <person name="Lanie J.A."/>
            <person name="Ng W.-L."/>
            <person name="Kazmierczak K.M."/>
            <person name="Andrzejewski T.M."/>
            <person name="Davidsen T.M."/>
            <person name="Wayne K.J."/>
            <person name="Tettelin H."/>
            <person name="Glass J.I."/>
            <person name="Rusch D."/>
            <person name="Podicherti R."/>
            <person name="Tsui H.-C.T."/>
            <person name="Winkler M.E."/>
        </authorList>
    </citation>
    <scope>NUCLEOTIDE SEQUENCE</scope>
</reference>
<name>A0A382YYU7_9ZZZZ</name>
<accession>A0A382YYU7</accession>
<feature type="non-terminal residue" evidence="1">
    <location>
        <position position="79"/>
    </location>
</feature>
<evidence type="ECO:0000313" key="1">
    <source>
        <dbReference type="EMBL" id="SVD88442.1"/>
    </source>
</evidence>
<protein>
    <recommendedName>
        <fullName evidence="2">DUF218 domain-containing protein</fullName>
    </recommendedName>
</protein>
<organism evidence="1">
    <name type="scientific">marine metagenome</name>
    <dbReference type="NCBI Taxonomy" id="408172"/>
    <lineage>
        <taxon>unclassified sequences</taxon>
        <taxon>metagenomes</taxon>
        <taxon>ecological metagenomes</taxon>
    </lineage>
</organism>
<dbReference type="AlphaFoldDB" id="A0A382YYU7"/>
<evidence type="ECO:0008006" key="2">
    <source>
        <dbReference type="Google" id="ProtNLM"/>
    </source>
</evidence>